<dbReference type="AlphaFoldDB" id="M1KLX7"/>
<gene>
    <name evidence="2" type="ORF">ECU09_1990</name>
</gene>
<evidence type="ECO:0000256" key="1">
    <source>
        <dbReference type="SAM" id="MobiDB-lite"/>
    </source>
</evidence>
<dbReference type="VEuPathDB" id="MicrosporidiaDB:AEWQ_092050"/>
<protein>
    <submittedName>
        <fullName evidence="2">Uncharacterized protein</fullName>
    </submittedName>
</protein>
<dbReference type="VEuPathDB" id="MicrosporidiaDB:AEWD_092070"/>
<sequence>MVDKVKAFLPSPRSLESVAPAKKRVRRKERPSKCRLSKSIYEETDLSRLTPRQRILHQKYQENKNGVTSFFLLSNNISAKEHDGGIKESKEEKAAGKLVHGDIGRFDHISDLRDEMDVRDSQTANRFLVVTSDLDTSECKNSRGESVSSESDGETIEATEVESPFDNEVSRSAVRQDCGVCIECFRDAVQVYHALEEIGNVHKCRLQKLIILHKYRIRQNFKKQLCFSAISKEETVFVRALGKLECCTQDHANGKSSEASMK</sequence>
<dbReference type="VEuPathDB" id="MicrosporidiaDB:M970_092030"/>
<dbReference type="VEuPathDB" id="MicrosporidiaDB:ECU09_1990"/>
<feature type="compositionally biased region" description="Acidic residues" evidence="1">
    <location>
        <begin position="151"/>
        <end position="162"/>
    </location>
</feature>
<organism evidence="2">
    <name type="scientific">Encephalitozoon cuniculi</name>
    <name type="common">Microsporidian parasite</name>
    <dbReference type="NCBI Taxonomy" id="6035"/>
    <lineage>
        <taxon>Eukaryota</taxon>
        <taxon>Fungi</taxon>
        <taxon>Fungi incertae sedis</taxon>
        <taxon>Microsporidia</taxon>
        <taxon>Unikaryonidae</taxon>
        <taxon>Encephalitozoon</taxon>
    </lineage>
</organism>
<reference evidence="2" key="1">
    <citation type="journal article" date="2013" name="Eukaryot. Cell">
        <title>Extremely Reduced Levels of Heterozygosity in the Vertebrate Pathogen Encephalitozoon cuniculi.</title>
        <authorList>
            <person name="Selman M."/>
            <person name="Sak B."/>
            <person name="Kvac M."/>
            <person name="Farinelli L."/>
            <person name="Weiss L.M."/>
            <person name="Corradi N."/>
        </authorList>
    </citation>
    <scope>NUCLEOTIDE SEQUENCE</scope>
</reference>
<accession>M1KLX7</accession>
<name>M1KLX7_ENCCN</name>
<dbReference type="VEuPathDB" id="MicrosporidiaDB:AEWR_092030"/>
<dbReference type="EMBL" id="KC513616">
    <property type="protein sequence ID" value="AGE96331.1"/>
    <property type="molecule type" value="Genomic_DNA"/>
</dbReference>
<proteinExistence type="predicted"/>
<evidence type="ECO:0000313" key="2">
    <source>
        <dbReference type="EMBL" id="AGE96331.1"/>
    </source>
</evidence>
<feature type="region of interest" description="Disordered" evidence="1">
    <location>
        <begin position="139"/>
        <end position="162"/>
    </location>
</feature>